<evidence type="ECO:0000313" key="2">
    <source>
        <dbReference type="Proteomes" id="UP000277204"/>
    </source>
</evidence>
<dbReference type="Proteomes" id="UP000277204">
    <property type="component" value="Unassembled WGS sequence"/>
</dbReference>
<sequence>MMFTLGLEPGWQWNPGHAFSPICDSSTGCTYISELMFTLGLESSAVRFKRLHFIHLTTES</sequence>
<protein>
    <submittedName>
        <fullName evidence="1">Uncharacterized protein</fullName>
    </submittedName>
</protein>
<gene>
    <name evidence="1" type="ORF">SMRZ_LOCUS4259</name>
</gene>
<keyword evidence="2" id="KW-1185">Reference proteome</keyword>
<reference evidence="1 2" key="1">
    <citation type="submission" date="2018-11" db="EMBL/GenBank/DDBJ databases">
        <authorList>
            <consortium name="Pathogen Informatics"/>
        </authorList>
    </citation>
    <scope>NUCLEOTIDE SEQUENCE [LARGE SCALE GENOMIC DNA]</scope>
    <source>
        <strain evidence="1 2">Zambia</strain>
    </source>
</reference>
<organism evidence="1 2">
    <name type="scientific">Schistosoma margrebowiei</name>
    <dbReference type="NCBI Taxonomy" id="48269"/>
    <lineage>
        <taxon>Eukaryota</taxon>
        <taxon>Metazoa</taxon>
        <taxon>Spiralia</taxon>
        <taxon>Lophotrochozoa</taxon>
        <taxon>Platyhelminthes</taxon>
        <taxon>Trematoda</taxon>
        <taxon>Digenea</taxon>
        <taxon>Strigeidida</taxon>
        <taxon>Schistosomatoidea</taxon>
        <taxon>Schistosomatidae</taxon>
        <taxon>Schistosoma</taxon>
    </lineage>
</organism>
<dbReference type="AlphaFoldDB" id="A0A3P7Y741"/>
<name>A0A3P7Y741_9TREM</name>
<dbReference type="EMBL" id="UZAI01001332">
    <property type="protein sequence ID" value="VDO60753.1"/>
    <property type="molecule type" value="Genomic_DNA"/>
</dbReference>
<proteinExistence type="predicted"/>
<evidence type="ECO:0000313" key="1">
    <source>
        <dbReference type="EMBL" id="VDO60753.1"/>
    </source>
</evidence>
<accession>A0A3P7Y741</accession>